<dbReference type="InterPro" id="IPR011453">
    <property type="entry name" value="DUF1559"/>
</dbReference>
<dbReference type="Proteomes" id="UP000609651">
    <property type="component" value="Unassembled WGS sequence"/>
</dbReference>
<keyword evidence="1" id="KW-0472">Membrane</keyword>
<evidence type="ECO:0000256" key="1">
    <source>
        <dbReference type="SAM" id="Phobius"/>
    </source>
</evidence>
<evidence type="ECO:0000313" key="3">
    <source>
        <dbReference type="EMBL" id="NNJ27298.1"/>
    </source>
</evidence>
<dbReference type="PANTHER" id="PTHR30093:SF2">
    <property type="entry name" value="TYPE II SECRETION SYSTEM PROTEIN H"/>
    <property type="match status" value="1"/>
</dbReference>
<dbReference type="PANTHER" id="PTHR30093">
    <property type="entry name" value="GENERAL SECRETION PATHWAY PROTEIN G"/>
    <property type="match status" value="1"/>
</dbReference>
<accession>A0ABX1VGQ2</accession>
<keyword evidence="1" id="KW-1133">Transmembrane helix</keyword>
<comment type="caution">
    <text evidence="3">The sequence shown here is derived from an EMBL/GenBank/DDBJ whole genome shotgun (WGS) entry which is preliminary data.</text>
</comment>
<keyword evidence="4" id="KW-1185">Reference proteome</keyword>
<dbReference type="InterPro" id="IPR012902">
    <property type="entry name" value="N_methyl_site"/>
</dbReference>
<evidence type="ECO:0000259" key="2">
    <source>
        <dbReference type="Pfam" id="PF07596"/>
    </source>
</evidence>
<dbReference type="InterPro" id="IPR027558">
    <property type="entry name" value="Pre_pil_HX9DG_C"/>
</dbReference>
<dbReference type="RefSeq" id="WP_171189197.1">
    <property type="nucleotide sequence ID" value="NZ_WTPX01000138.1"/>
</dbReference>
<dbReference type="NCBIfam" id="TIGR02532">
    <property type="entry name" value="IV_pilin_GFxxxE"/>
    <property type="match status" value="1"/>
</dbReference>
<dbReference type="Gene3D" id="3.30.700.10">
    <property type="entry name" value="Glycoprotein, Type 4 Pilin"/>
    <property type="match status" value="1"/>
</dbReference>
<feature type="transmembrane region" description="Helical" evidence="1">
    <location>
        <begin position="24"/>
        <end position="47"/>
    </location>
</feature>
<evidence type="ECO:0000313" key="4">
    <source>
        <dbReference type="Proteomes" id="UP000609651"/>
    </source>
</evidence>
<organism evidence="3 4">
    <name type="scientific">Alienimonas chondri</name>
    <dbReference type="NCBI Taxonomy" id="2681879"/>
    <lineage>
        <taxon>Bacteria</taxon>
        <taxon>Pseudomonadati</taxon>
        <taxon>Planctomycetota</taxon>
        <taxon>Planctomycetia</taxon>
        <taxon>Planctomycetales</taxon>
        <taxon>Planctomycetaceae</taxon>
        <taxon>Alienimonas</taxon>
    </lineage>
</organism>
<feature type="domain" description="DUF1559" evidence="2">
    <location>
        <begin position="48"/>
        <end position="344"/>
    </location>
</feature>
<name>A0ABX1VGQ2_9PLAN</name>
<protein>
    <recommendedName>
        <fullName evidence="2">DUF1559 domain-containing protein</fullName>
    </recommendedName>
</protein>
<sequence length="364" mass="39256">MRHSLVSSPERSTPRRCVGSRDGFTLIELLVVIAVIAILVSLLLPAVQQAREAARKAQCQNNLKQLALAVHNYHSTTSVLPPSACLSTSGYTGNNGSWSIHGRILPEIDQGTLAQYVDLSIGWDAQPTIDGLKIPTFGCPSDPLSYVERDTGTGKPNLFPTTYGFNHGTWLVWDPTRGGSKGVGGDGPFYPNSRLSISHLRDGSTNTLMAAEVKAFTPYFRNHSGPLPADTPVPDSVADVLAYTDDSDRKLGEQNKNTGHTEWPDGRVHHTGFTTAFTPNTEVIWVDPSTEQEYDVDFSSWQEGKLSGGAVNATMAAITSRSYHEGVVQVALMDGSVRAISDSVTRAIWRGAGSRNGGEVLGEF</sequence>
<dbReference type="InterPro" id="IPR045584">
    <property type="entry name" value="Pilin-like"/>
</dbReference>
<dbReference type="NCBIfam" id="TIGR04294">
    <property type="entry name" value="pre_pil_HX9DG"/>
    <property type="match status" value="1"/>
</dbReference>
<dbReference type="EMBL" id="WTPX01000138">
    <property type="protein sequence ID" value="NNJ27298.1"/>
    <property type="molecule type" value="Genomic_DNA"/>
</dbReference>
<dbReference type="Pfam" id="PF07596">
    <property type="entry name" value="SBP_bac_10"/>
    <property type="match status" value="1"/>
</dbReference>
<dbReference type="SUPFAM" id="SSF54523">
    <property type="entry name" value="Pili subunits"/>
    <property type="match status" value="1"/>
</dbReference>
<dbReference type="Pfam" id="PF07963">
    <property type="entry name" value="N_methyl"/>
    <property type="match status" value="1"/>
</dbReference>
<proteinExistence type="predicted"/>
<keyword evidence="1" id="KW-0812">Transmembrane</keyword>
<gene>
    <name evidence="3" type="ORF">LzC2_34000</name>
</gene>
<reference evidence="3 4" key="1">
    <citation type="journal article" date="2020" name="Syst. Appl. Microbiol.">
        <title>Alienimonas chondri sp. nov., a novel planctomycete isolated from the biofilm of the red alga Chondrus crispus.</title>
        <authorList>
            <person name="Vitorino I."/>
            <person name="Albuquerque L."/>
            <person name="Wiegand S."/>
            <person name="Kallscheuer N."/>
            <person name="da Costa M.S."/>
            <person name="Lobo-da-Cunha A."/>
            <person name="Jogler C."/>
            <person name="Lage O.M."/>
        </authorList>
    </citation>
    <scope>NUCLEOTIDE SEQUENCE [LARGE SCALE GENOMIC DNA]</scope>
    <source>
        <strain evidence="3 4">LzC2</strain>
    </source>
</reference>